<gene>
    <name evidence="2" type="ORF">DMC30DRAFT_354437</name>
</gene>
<organism evidence="2 3">
    <name type="scientific">Rhodotorula diobovata</name>
    <dbReference type="NCBI Taxonomy" id="5288"/>
    <lineage>
        <taxon>Eukaryota</taxon>
        <taxon>Fungi</taxon>
        <taxon>Dikarya</taxon>
        <taxon>Basidiomycota</taxon>
        <taxon>Pucciniomycotina</taxon>
        <taxon>Microbotryomycetes</taxon>
        <taxon>Sporidiobolales</taxon>
        <taxon>Sporidiobolaceae</taxon>
        <taxon>Rhodotorula</taxon>
    </lineage>
</organism>
<reference evidence="2 3" key="1">
    <citation type="submission" date="2019-03" db="EMBL/GenBank/DDBJ databases">
        <title>Rhodosporidium diobovatum UCD-FST 08-225 genome sequencing, assembly, and annotation.</title>
        <authorList>
            <person name="Fakankun I.U."/>
            <person name="Fristensky B."/>
            <person name="Levin D.B."/>
        </authorList>
    </citation>
    <scope>NUCLEOTIDE SEQUENCE [LARGE SCALE GENOMIC DNA]</scope>
    <source>
        <strain evidence="2 3">UCD-FST 08-225</strain>
    </source>
</reference>
<protein>
    <submittedName>
        <fullName evidence="2">Uncharacterized protein</fullName>
    </submittedName>
</protein>
<evidence type="ECO:0000313" key="2">
    <source>
        <dbReference type="EMBL" id="TNY19126.1"/>
    </source>
</evidence>
<accession>A0A5C5FSC3</accession>
<evidence type="ECO:0000313" key="3">
    <source>
        <dbReference type="Proteomes" id="UP000311382"/>
    </source>
</evidence>
<keyword evidence="3" id="KW-1185">Reference proteome</keyword>
<dbReference type="EMBL" id="SOZI01000107">
    <property type="protein sequence ID" value="TNY19126.1"/>
    <property type="molecule type" value="Genomic_DNA"/>
</dbReference>
<dbReference type="Proteomes" id="UP000311382">
    <property type="component" value="Unassembled WGS sequence"/>
</dbReference>
<comment type="caution">
    <text evidence="2">The sequence shown here is derived from an EMBL/GenBank/DDBJ whole genome shotgun (WGS) entry which is preliminary data.</text>
</comment>
<proteinExistence type="predicted"/>
<sequence length="233" mass="24411">MAADKPTRPGTELHALLGLSPSAPQLAAFLSDLESSTSHPAPPPPEVKPYSDIVYLNYRHIGLSLSFAPSAGYRPSPTSSLDDIRREGDAGRLKCTGVDLYNHDAAARPPPRDKGKAPRQRAEDRWERFPAYPVLLPSPSSSASSSSPANPAPFPLDPTTTGSSLLSHLGEPTRKGGGSSSTPALGIWTEWTPLGVMVEWASSGLGAWDKGGESTWRCVSVFEPGGGGAKGGA</sequence>
<evidence type="ECO:0000256" key="1">
    <source>
        <dbReference type="SAM" id="MobiDB-lite"/>
    </source>
</evidence>
<dbReference type="OrthoDB" id="2224399at2759"/>
<name>A0A5C5FSC3_9BASI</name>
<feature type="region of interest" description="Disordered" evidence="1">
    <location>
        <begin position="101"/>
        <end position="124"/>
    </location>
</feature>
<feature type="compositionally biased region" description="Low complexity" evidence="1">
    <location>
        <begin position="137"/>
        <end position="149"/>
    </location>
</feature>
<dbReference type="AlphaFoldDB" id="A0A5C5FSC3"/>
<feature type="region of interest" description="Disordered" evidence="1">
    <location>
        <begin position="137"/>
        <end position="184"/>
    </location>
</feature>